<dbReference type="Proteomes" id="UP000474159">
    <property type="component" value="Unassembled WGS sequence"/>
</dbReference>
<organism evidence="3 4">
    <name type="scientific">Methylobacterium soli</name>
    <dbReference type="NCBI Taxonomy" id="553447"/>
    <lineage>
        <taxon>Bacteria</taxon>
        <taxon>Pseudomonadati</taxon>
        <taxon>Pseudomonadota</taxon>
        <taxon>Alphaproteobacteria</taxon>
        <taxon>Hyphomicrobiales</taxon>
        <taxon>Methylobacteriaceae</taxon>
        <taxon>Methylobacterium</taxon>
    </lineage>
</organism>
<sequence>MRSLLPAVLSCLAALLATLSAAAQAQKAPAKAAPDPVPVVGCPSLANLRLLLRQAKGDAGLAAARLGDERADHLGCSVIGRDKVSALADHVGLDGQAYDCVGLQGTQVCHWTLAGAVTPVKPAPEPPRRAAPEKARR</sequence>
<comment type="caution">
    <text evidence="3">The sequence shown here is derived from an EMBL/GenBank/DDBJ whole genome shotgun (WGS) entry which is preliminary data.</text>
</comment>
<feature type="compositionally biased region" description="Basic and acidic residues" evidence="1">
    <location>
        <begin position="126"/>
        <end position="137"/>
    </location>
</feature>
<accession>A0A6L3T4L0</accession>
<evidence type="ECO:0000313" key="4">
    <source>
        <dbReference type="Proteomes" id="UP000474159"/>
    </source>
</evidence>
<feature type="chain" id="PRO_5027024537" evidence="2">
    <location>
        <begin position="26"/>
        <end position="137"/>
    </location>
</feature>
<feature type="signal peptide" evidence="2">
    <location>
        <begin position="1"/>
        <end position="25"/>
    </location>
</feature>
<dbReference type="RefSeq" id="WP_150999670.1">
    <property type="nucleotide sequence ID" value="NZ_BPQY01000088.1"/>
</dbReference>
<dbReference type="EMBL" id="VZZK01000007">
    <property type="protein sequence ID" value="KAB1079895.1"/>
    <property type="molecule type" value="Genomic_DNA"/>
</dbReference>
<dbReference type="AlphaFoldDB" id="A0A6L3T4L0"/>
<dbReference type="OrthoDB" id="8005593at2"/>
<evidence type="ECO:0000256" key="2">
    <source>
        <dbReference type="SAM" id="SignalP"/>
    </source>
</evidence>
<evidence type="ECO:0000256" key="1">
    <source>
        <dbReference type="SAM" id="MobiDB-lite"/>
    </source>
</evidence>
<keyword evidence="2" id="KW-0732">Signal</keyword>
<feature type="region of interest" description="Disordered" evidence="1">
    <location>
        <begin position="118"/>
        <end position="137"/>
    </location>
</feature>
<proteinExistence type="predicted"/>
<evidence type="ECO:0000313" key="3">
    <source>
        <dbReference type="EMBL" id="KAB1079895.1"/>
    </source>
</evidence>
<gene>
    <name evidence="3" type="ORF">F6X53_09080</name>
</gene>
<reference evidence="3 4" key="1">
    <citation type="submission" date="2019-09" db="EMBL/GenBank/DDBJ databases">
        <title>YIM 48816 draft genome.</title>
        <authorList>
            <person name="Jiang L."/>
        </authorList>
    </citation>
    <scope>NUCLEOTIDE SEQUENCE [LARGE SCALE GENOMIC DNA]</scope>
    <source>
        <strain evidence="3 4">YIM 48816</strain>
    </source>
</reference>
<name>A0A6L3T4L0_9HYPH</name>
<keyword evidence="4" id="KW-1185">Reference proteome</keyword>
<protein>
    <submittedName>
        <fullName evidence="3">Uncharacterized protein</fullName>
    </submittedName>
</protein>